<dbReference type="EMBL" id="QPJY01000002">
    <property type="protein sequence ID" value="RCX32258.1"/>
    <property type="molecule type" value="Genomic_DNA"/>
</dbReference>
<keyword evidence="1" id="KW-0812">Transmembrane</keyword>
<dbReference type="InterPro" id="IPR050879">
    <property type="entry name" value="Acyltransferase_3"/>
</dbReference>
<keyword evidence="4" id="KW-1185">Reference proteome</keyword>
<feature type="transmembrane region" description="Helical" evidence="1">
    <location>
        <begin position="243"/>
        <end position="263"/>
    </location>
</feature>
<feature type="transmembrane region" description="Helical" evidence="1">
    <location>
        <begin position="90"/>
        <end position="108"/>
    </location>
</feature>
<dbReference type="InterPro" id="IPR002656">
    <property type="entry name" value="Acyl_transf_3_dom"/>
</dbReference>
<dbReference type="GO" id="GO:0016747">
    <property type="term" value="F:acyltransferase activity, transferring groups other than amino-acyl groups"/>
    <property type="evidence" value="ECO:0007669"/>
    <property type="project" value="InterPro"/>
</dbReference>
<organism evidence="3 4">
    <name type="scientific">Thioalbus denitrificans</name>
    <dbReference type="NCBI Taxonomy" id="547122"/>
    <lineage>
        <taxon>Bacteria</taxon>
        <taxon>Pseudomonadati</taxon>
        <taxon>Pseudomonadota</taxon>
        <taxon>Gammaproteobacteria</taxon>
        <taxon>Chromatiales</taxon>
        <taxon>Ectothiorhodospiraceae</taxon>
        <taxon>Thioalbus</taxon>
    </lineage>
</organism>
<dbReference type="Proteomes" id="UP000252707">
    <property type="component" value="Unassembled WGS sequence"/>
</dbReference>
<reference evidence="3 4" key="1">
    <citation type="submission" date="2018-07" db="EMBL/GenBank/DDBJ databases">
        <title>Genomic Encyclopedia of Type Strains, Phase IV (KMG-IV): sequencing the most valuable type-strain genomes for metagenomic binning, comparative biology and taxonomic classification.</title>
        <authorList>
            <person name="Goeker M."/>
        </authorList>
    </citation>
    <scope>NUCLEOTIDE SEQUENCE [LARGE SCALE GENOMIC DNA]</scope>
    <source>
        <strain evidence="3 4">DSM 26407</strain>
    </source>
</reference>
<gene>
    <name evidence="3" type="ORF">DFQ59_102620</name>
</gene>
<feature type="domain" description="Acyltransferase 3" evidence="2">
    <location>
        <begin position="13"/>
        <end position="363"/>
    </location>
</feature>
<dbReference type="PANTHER" id="PTHR23028">
    <property type="entry name" value="ACETYLTRANSFERASE"/>
    <property type="match status" value="1"/>
</dbReference>
<feature type="transmembrane region" description="Helical" evidence="1">
    <location>
        <begin position="146"/>
        <end position="166"/>
    </location>
</feature>
<dbReference type="PANTHER" id="PTHR23028:SF53">
    <property type="entry name" value="ACYL_TRANSF_3 DOMAIN-CONTAINING PROTEIN"/>
    <property type="match status" value="1"/>
</dbReference>
<evidence type="ECO:0000259" key="2">
    <source>
        <dbReference type="Pfam" id="PF01757"/>
    </source>
</evidence>
<feature type="transmembrane region" description="Helical" evidence="1">
    <location>
        <begin position="313"/>
        <end position="334"/>
    </location>
</feature>
<accession>A0A369CG90</accession>
<keyword evidence="1" id="KW-0472">Membrane</keyword>
<proteinExistence type="predicted"/>
<protein>
    <submittedName>
        <fullName evidence="3">Peptidoglycan/LPS O-acetylase OafA/YrhL</fullName>
    </submittedName>
</protein>
<evidence type="ECO:0000256" key="1">
    <source>
        <dbReference type="SAM" id="Phobius"/>
    </source>
</evidence>
<dbReference type="GO" id="GO:0000271">
    <property type="term" value="P:polysaccharide biosynthetic process"/>
    <property type="evidence" value="ECO:0007669"/>
    <property type="project" value="TreeGrafter"/>
</dbReference>
<evidence type="ECO:0000313" key="3">
    <source>
        <dbReference type="EMBL" id="RCX32258.1"/>
    </source>
</evidence>
<name>A0A369CG90_9GAMM</name>
<feature type="transmembrane region" description="Helical" evidence="1">
    <location>
        <begin position="173"/>
        <end position="193"/>
    </location>
</feature>
<dbReference type="Pfam" id="PF01757">
    <property type="entry name" value="Acyl_transf_3"/>
    <property type="match status" value="1"/>
</dbReference>
<dbReference type="GO" id="GO:0016020">
    <property type="term" value="C:membrane"/>
    <property type="evidence" value="ECO:0007669"/>
    <property type="project" value="TreeGrafter"/>
</dbReference>
<feature type="transmembrane region" description="Helical" evidence="1">
    <location>
        <begin position="216"/>
        <end position="236"/>
    </location>
</feature>
<evidence type="ECO:0000313" key="4">
    <source>
        <dbReference type="Proteomes" id="UP000252707"/>
    </source>
</evidence>
<feature type="transmembrane region" description="Helical" evidence="1">
    <location>
        <begin position="346"/>
        <end position="368"/>
    </location>
</feature>
<sequence>MRIGSADAAVRHQYIDVLRGVAILGVIAVHSHQNIGGLSTLVAWICNYGQVGVQLFFVASALTLCLSASERDESSPTNFYIRRFFRIAPLYYFGIILYFVWRSGLSLYQGGQLAVPKGYTISGIVENILFLHGFDPFNFNFVVPGGWSIATEVSFYAIFPVMYLLLRRMSLTQFFLLIIVVAVFSFLVQYYAICHVQPHLVDREILDRVIPNDQFGYIYALIINQINVFLIGMATFRMLNYKISAAHLALAAFLIVESCFLLNDRVYDTGFDGFAYPALSAVAFSIITIKISGVGIPSNIVFRALIEIGKSSYSMYIIHFIVLYIVNELLFNFGVYEFVKLPEGQLVLLFVSVVTLTYYVSTLTMGYIEAPGIRMGKCFLRQMHRG</sequence>
<dbReference type="AlphaFoldDB" id="A0A369CG90"/>
<comment type="caution">
    <text evidence="3">The sequence shown here is derived from an EMBL/GenBank/DDBJ whole genome shotgun (WGS) entry which is preliminary data.</text>
</comment>
<keyword evidence="1" id="KW-1133">Transmembrane helix</keyword>
<feature type="transmembrane region" description="Helical" evidence="1">
    <location>
        <begin position="275"/>
        <end position="301"/>
    </location>
</feature>